<comment type="caution">
    <text evidence="13">The sequence shown here is derived from an EMBL/GenBank/DDBJ whole genome shotgun (WGS) entry which is preliminary data.</text>
</comment>
<dbReference type="OrthoDB" id="432483at2759"/>
<dbReference type="SUPFAM" id="SSF56112">
    <property type="entry name" value="Protein kinase-like (PK-like)"/>
    <property type="match status" value="1"/>
</dbReference>
<comment type="catalytic activity">
    <reaction evidence="9">
        <text>L-seryl-[protein] + ATP = O-phospho-L-seryl-[protein] + ADP + H(+)</text>
        <dbReference type="Rhea" id="RHEA:17989"/>
        <dbReference type="Rhea" id="RHEA-COMP:9863"/>
        <dbReference type="Rhea" id="RHEA-COMP:11604"/>
        <dbReference type="ChEBI" id="CHEBI:15378"/>
        <dbReference type="ChEBI" id="CHEBI:29999"/>
        <dbReference type="ChEBI" id="CHEBI:30616"/>
        <dbReference type="ChEBI" id="CHEBI:83421"/>
        <dbReference type="ChEBI" id="CHEBI:456216"/>
        <dbReference type="EC" id="2.7.11.1"/>
    </reaction>
</comment>
<protein>
    <recommendedName>
        <fullName evidence="2">non-specific serine/threonine protein kinase</fullName>
        <ecNumber evidence="2">2.7.11.1</ecNumber>
    </recommendedName>
</protein>
<dbReference type="GO" id="GO:0005524">
    <property type="term" value="F:ATP binding"/>
    <property type="evidence" value="ECO:0007669"/>
    <property type="project" value="UniProtKB-KW"/>
</dbReference>
<keyword evidence="6 13" id="KW-0418">Kinase</keyword>
<dbReference type="EC" id="2.7.11.1" evidence="2"/>
<dbReference type="GO" id="GO:0004674">
    <property type="term" value="F:protein serine/threonine kinase activity"/>
    <property type="evidence" value="ECO:0007669"/>
    <property type="project" value="UniProtKB-KW"/>
</dbReference>
<dbReference type="PROSITE" id="PS51285">
    <property type="entry name" value="AGC_KINASE_CTER"/>
    <property type="match status" value="1"/>
</dbReference>
<proteinExistence type="inferred from homology"/>
<dbReference type="InterPro" id="IPR000961">
    <property type="entry name" value="AGC-kinase_C"/>
</dbReference>
<dbReference type="Gene3D" id="3.30.200.20">
    <property type="entry name" value="Phosphorylase Kinase, domain 1"/>
    <property type="match status" value="1"/>
</dbReference>
<evidence type="ECO:0000256" key="6">
    <source>
        <dbReference type="ARBA" id="ARBA00022777"/>
    </source>
</evidence>
<keyword evidence="3" id="KW-0723">Serine/threonine-protein kinase</keyword>
<dbReference type="Pfam" id="PF00069">
    <property type="entry name" value="Pkinase"/>
    <property type="match status" value="2"/>
</dbReference>
<comment type="similarity">
    <text evidence="1">Belongs to the protein kinase superfamily. AGC Ser/Thr protein kinase family.</text>
</comment>
<evidence type="ECO:0000259" key="12">
    <source>
        <dbReference type="PROSITE" id="PS51285"/>
    </source>
</evidence>
<evidence type="ECO:0000256" key="1">
    <source>
        <dbReference type="ARBA" id="ARBA00009903"/>
    </source>
</evidence>
<keyword evidence="7" id="KW-0067">ATP-binding</keyword>
<dbReference type="PROSITE" id="PS50011">
    <property type="entry name" value="PROTEIN_KINASE_DOM"/>
    <property type="match status" value="1"/>
</dbReference>
<feature type="compositionally biased region" description="Polar residues" evidence="10">
    <location>
        <begin position="242"/>
        <end position="265"/>
    </location>
</feature>
<keyword evidence="4" id="KW-0808">Transferase</keyword>
<dbReference type="InterPro" id="IPR008271">
    <property type="entry name" value="Ser/Thr_kinase_AS"/>
</dbReference>
<feature type="domain" description="Protein kinase" evidence="11">
    <location>
        <begin position="13"/>
        <end position="359"/>
    </location>
</feature>
<evidence type="ECO:0000259" key="11">
    <source>
        <dbReference type="PROSITE" id="PS50011"/>
    </source>
</evidence>
<evidence type="ECO:0000256" key="4">
    <source>
        <dbReference type="ARBA" id="ARBA00022679"/>
    </source>
</evidence>
<feature type="region of interest" description="Disordered" evidence="10">
    <location>
        <begin position="239"/>
        <end position="265"/>
    </location>
</feature>
<comment type="catalytic activity">
    <reaction evidence="8">
        <text>L-threonyl-[protein] + ATP = O-phospho-L-threonyl-[protein] + ADP + H(+)</text>
        <dbReference type="Rhea" id="RHEA:46608"/>
        <dbReference type="Rhea" id="RHEA-COMP:11060"/>
        <dbReference type="Rhea" id="RHEA-COMP:11605"/>
        <dbReference type="ChEBI" id="CHEBI:15378"/>
        <dbReference type="ChEBI" id="CHEBI:30013"/>
        <dbReference type="ChEBI" id="CHEBI:30616"/>
        <dbReference type="ChEBI" id="CHEBI:61977"/>
        <dbReference type="ChEBI" id="CHEBI:456216"/>
        <dbReference type="EC" id="2.7.11.1"/>
    </reaction>
</comment>
<evidence type="ECO:0000313" key="14">
    <source>
        <dbReference type="Proteomes" id="UP000283530"/>
    </source>
</evidence>
<feature type="domain" description="AGC-kinase C-terminal" evidence="12">
    <location>
        <begin position="360"/>
        <end position="440"/>
    </location>
</feature>
<dbReference type="SMART" id="SM00220">
    <property type="entry name" value="S_TKc"/>
    <property type="match status" value="1"/>
</dbReference>
<keyword evidence="14" id="KW-1185">Reference proteome</keyword>
<evidence type="ECO:0000256" key="7">
    <source>
        <dbReference type="ARBA" id="ARBA00022840"/>
    </source>
</evidence>
<evidence type="ECO:0000256" key="9">
    <source>
        <dbReference type="ARBA" id="ARBA00048679"/>
    </source>
</evidence>
<evidence type="ECO:0000256" key="2">
    <source>
        <dbReference type="ARBA" id="ARBA00012513"/>
    </source>
</evidence>
<dbReference type="InterPro" id="IPR000719">
    <property type="entry name" value="Prot_kinase_dom"/>
</dbReference>
<dbReference type="AlphaFoldDB" id="A0A443N0F9"/>
<dbReference type="PANTHER" id="PTHR45637">
    <property type="entry name" value="FLIPPASE KINASE 1-RELATED"/>
    <property type="match status" value="1"/>
</dbReference>
<dbReference type="Proteomes" id="UP000283530">
    <property type="component" value="Unassembled WGS sequence"/>
</dbReference>
<gene>
    <name evidence="13" type="ORF">CKAN_00021000</name>
</gene>
<evidence type="ECO:0000256" key="8">
    <source>
        <dbReference type="ARBA" id="ARBA00047899"/>
    </source>
</evidence>
<sequence length="440" mass="49658">MDQQSPPLDLKSLRAVSVLGRGAKGIAFLVRTESETLALKVISKRSIERRKKRLDVEEEEEEQKDCFRRIWFEREVLSSLHHPLLPKLRGFVVTEKIIGFGIEYCSGGNLSDLRKKQSEKMFSDDIIRFRFSFLIGNLSLPFIDIVRFYAAELVHALEYLHGLGIVYRDLKPENVLIQENGHLMLVDFDLSKKLPVKPSDSPPIPSPEPLNLPKTPNAVKKSLFRSFLLCSAGISRVDSAPTPENTGNRADSGNSAESATSKSNSFVGTEDYVAPEVILGNGHDFSVDWWGLGVLLYEMLYGKTPFRGSNRKETFNRIVTNPPDLVGEKTDLRDLIRELLEKDPIRRISGEGIKRHGFFRGVDWERVLEISRPPFIPEGRLVEDEGMDGADEGIDVEEYVEGVFKRDEKGRGKSNGGSENGVWVDGLSNNNVDDENFWMF</sequence>
<dbReference type="PROSITE" id="PS00108">
    <property type="entry name" value="PROTEIN_KINASE_ST"/>
    <property type="match status" value="1"/>
</dbReference>
<evidence type="ECO:0000256" key="10">
    <source>
        <dbReference type="SAM" id="MobiDB-lite"/>
    </source>
</evidence>
<dbReference type="FunFam" id="1.10.510.10:FF:000312">
    <property type="entry name" value="Serine/threonine-protein kinase OXI1"/>
    <property type="match status" value="1"/>
</dbReference>
<evidence type="ECO:0000256" key="3">
    <source>
        <dbReference type="ARBA" id="ARBA00022527"/>
    </source>
</evidence>
<dbReference type="FunFam" id="1.10.510.10:FF:000294">
    <property type="entry name" value="Serine/threonine-protein kinase OXI1"/>
    <property type="match status" value="1"/>
</dbReference>
<organism evidence="13 14">
    <name type="scientific">Cinnamomum micranthum f. kanehirae</name>
    <dbReference type="NCBI Taxonomy" id="337451"/>
    <lineage>
        <taxon>Eukaryota</taxon>
        <taxon>Viridiplantae</taxon>
        <taxon>Streptophyta</taxon>
        <taxon>Embryophyta</taxon>
        <taxon>Tracheophyta</taxon>
        <taxon>Spermatophyta</taxon>
        <taxon>Magnoliopsida</taxon>
        <taxon>Magnoliidae</taxon>
        <taxon>Laurales</taxon>
        <taxon>Lauraceae</taxon>
        <taxon>Cinnamomum</taxon>
    </lineage>
</organism>
<reference evidence="13 14" key="1">
    <citation type="journal article" date="2019" name="Nat. Plants">
        <title>Stout camphor tree genome fills gaps in understanding of flowering plant genome evolution.</title>
        <authorList>
            <person name="Chaw S.M."/>
            <person name="Liu Y.C."/>
            <person name="Wu Y.W."/>
            <person name="Wang H.Y."/>
            <person name="Lin C.I."/>
            <person name="Wu C.S."/>
            <person name="Ke H.M."/>
            <person name="Chang L.Y."/>
            <person name="Hsu C.Y."/>
            <person name="Yang H.T."/>
            <person name="Sudianto E."/>
            <person name="Hsu M.H."/>
            <person name="Wu K.P."/>
            <person name="Wang L.N."/>
            <person name="Leebens-Mack J.H."/>
            <person name="Tsai I.J."/>
        </authorList>
    </citation>
    <scope>NUCLEOTIDE SEQUENCE [LARGE SCALE GENOMIC DNA]</scope>
    <source>
        <strain evidence="14">cv. Chaw 1501</strain>
        <tissue evidence="13">Young leaves</tissue>
    </source>
</reference>
<dbReference type="InterPro" id="IPR011009">
    <property type="entry name" value="Kinase-like_dom_sf"/>
</dbReference>
<evidence type="ECO:0000313" key="13">
    <source>
        <dbReference type="EMBL" id="RWR72018.1"/>
    </source>
</evidence>
<evidence type="ECO:0000256" key="5">
    <source>
        <dbReference type="ARBA" id="ARBA00022741"/>
    </source>
</evidence>
<keyword evidence="5" id="KW-0547">Nucleotide-binding</keyword>
<dbReference type="Gene3D" id="1.10.510.10">
    <property type="entry name" value="Transferase(Phosphotransferase) domain 1"/>
    <property type="match status" value="2"/>
</dbReference>
<name>A0A443N0F9_9MAGN</name>
<dbReference type="EMBL" id="QPKB01000001">
    <property type="protein sequence ID" value="RWR72018.1"/>
    <property type="molecule type" value="Genomic_DNA"/>
</dbReference>
<accession>A0A443N0F9</accession>